<dbReference type="EMBL" id="CM002922">
    <property type="protein sequence ID" value="KGN65598.1"/>
    <property type="molecule type" value="Genomic_DNA"/>
</dbReference>
<keyword evidence="7" id="KW-0326">Glycosidase</keyword>
<proteinExistence type="inferred from homology"/>
<evidence type="ECO:0000313" key="10">
    <source>
        <dbReference type="EMBL" id="KGN65598.1"/>
    </source>
</evidence>
<keyword evidence="11" id="KW-1185">Reference proteome</keyword>
<evidence type="ECO:0000256" key="4">
    <source>
        <dbReference type="ARBA" id="ARBA00022801"/>
    </source>
</evidence>
<dbReference type="GO" id="GO:0008810">
    <property type="term" value="F:cellulase activity"/>
    <property type="evidence" value="ECO:0007669"/>
    <property type="project" value="UniProtKB-EC"/>
</dbReference>
<dbReference type="EC" id="3.2.1.4" evidence="3"/>
<evidence type="ECO:0000313" key="11">
    <source>
        <dbReference type="Proteomes" id="UP000029981"/>
    </source>
</evidence>
<dbReference type="InterPro" id="IPR012341">
    <property type="entry name" value="6hp_glycosidase-like_sf"/>
</dbReference>
<comment type="similarity">
    <text evidence="2">Belongs to the glycosyl hydrolase 9 (cellulase E) family.</text>
</comment>
<reference evidence="10 11" key="3">
    <citation type="journal article" date="2010" name="BMC Genomics">
        <title>Transcriptome sequencing and comparative analysis of cucumber flowers with different sex types.</title>
        <authorList>
            <person name="Guo S."/>
            <person name="Zheng Y."/>
            <person name="Joung J.G."/>
            <person name="Liu S."/>
            <person name="Zhang Z."/>
            <person name="Crasta O.R."/>
            <person name="Sobral B.W."/>
            <person name="Xu Y."/>
            <person name="Huang S."/>
            <person name="Fei Z."/>
        </authorList>
    </citation>
    <scope>NUCLEOTIDE SEQUENCE [LARGE SCALE GENOMIC DNA]</scope>
    <source>
        <strain evidence="11">cv. 9930</strain>
    </source>
</reference>
<dbReference type="AlphaFoldDB" id="A0A0A0LV18"/>
<feature type="domain" description="Glycoside hydrolase family 9" evidence="9">
    <location>
        <begin position="1"/>
        <end position="86"/>
    </location>
</feature>
<dbReference type="PANTHER" id="PTHR22298">
    <property type="entry name" value="ENDO-1,4-BETA-GLUCANASE"/>
    <property type="match status" value="1"/>
</dbReference>
<sequence length="122" mass="13281">MSYVVGYGNNFPTHVHHRAASIPWDGQFYSCAEGDRWLLSKASNPNILSGAMVAGPDMFDHFSDDREKPWFTEPSIASNAGLVAALVALNDYPGDTSDFNGKDLGIDKMSIFDRIPKASTAP</sequence>
<keyword evidence="8" id="KW-0624">Polysaccharide degradation</keyword>
<dbReference type="Gramene" id="KGN65598">
    <property type="protein sequence ID" value="KGN65598"/>
    <property type="gene ID" value="Csa_1G467175"/>
</dbReference>
<evidence type="ECO:0000256" key="7">
    <source>
        <dbReference type="ARBA" id="ARBA00023295"/>
    </source>
</evidence>
<organism evidence="10 11">
    <name type="scientific">Cucumis sativus</name>
    <name type="common">Cucumber</name>
    <dbReference type="NCBI Taxonomy" id="3659"/>
    <lineage>
        <taxon>Eukaryota</taxon>
        <taxon>Viridiplantae</taxon>
        <taxon>Streptophyta</taxon>
        <taxon>Embryophyta</taxon>
        <taxon>Tracheophyta</taxon>
        <taxon>Spermatophyta</taxon>
        <taxon>Magnoliopsida</taxon>
        <taxon>eudicotyledons</taxon>
        <taxon>Gunneridae</taxon>
        <taxon>Pentapetalae</taxon>
        <taxon>rosids</taxon>
        <taxon>fabids</taxon>
        <taxon>Cucurbitales</taxon>
        <taxon>Cucurbitaceae</taxon>
        <taxon>Benincaseae</taxon>
        <taxon>Cucumis</taxon>
    </lineage>
</organism>
<evidence type="ECO:0000256" key="3">
    <source>
        <dbReference type="ARBA" id="ARBA00012601"/>
    </source>
</evidence>
<dbReference type="OMA" id="VPPMFPM"/>
<dbReference type="eggNOG" id="ENOG502QPI6">
    <property type="taxonomic scope" value="Eukaryota"/>
</dbReference>
<gene>
    <name evidence="10" type="ORF">Csa_1G467175</name>
</gene>
<reference evidence="10 11" key="1">
    <citation type="journal article" date="2009" name="Nat. Genet.">
        <title>The genome of the cucumber, Cucumis sativus L.</title>
        <authorList>
            <person name="Huang S."/>
            <person name="Li R."/>
            <person name="Zhang Z."/>
            <person name="Li L."/>
            <person name="Gu X."/>
            <person name="Fan W."/>
            <person name="Lucas W.J."/>
            <person name="Wang X."/>
            <person name="Xie B."/>
            <person name="Ni P."/>
            <person name="Ren Y."/>
            <person name="Zhu H."/>
            <person name="Li J."/>
            <person name="Lin K."/>
            <person name="Jin W."/>
            <person name="Fei Z."/>
            <person name="Li G."/>
            <person name="Staub J."/>
            <person name="Kilian A."/>
            <person name="van der Vossen E.A."/>
            <person name="Wu Y."/>
            <person name="Guo J."/>
            <person name="He J."/>
            <person name="Jia Z."/>
            <person name="Ren Y."/>
            <person name="Tian G."/>
            <person name="Lu Y."/>
            <person name="Ruan J."/>
            <person name="Qian W."/>
            <person name="Wang M."/>
            <person name="Huang Q."/>
            <person name="Li B."/>
            <person name="Xuan Z."/>
            <person name="Cao J."/>
            <person name="Asan"/>
            <person name="Wu Z."/>
            <person name="Zhang J."/>
            <person name="Cai Q."/>
            <person name="Bai Y."/>
            <person name="Zhao B."/>
            <person name="Han Y."/>
            <person name="Li Y."/>
            <person name="Li X."/>
            <person name="Wang S."/>
            <person name="Shi Q."/>
            <person name="Liu S."/>
            <person name="Cho W.K."/>
            <person name="Kim J.Y."/>
            <person name="Xu Y."/>
            <person name="Heller-Uszynska K."/>
            <person name="Miao H."/>
            <person name="Cheng Z."/>
            <person name="Zhang S."/>
            <person name="Wu J."/>
            <person name="Yang Y."/>
            <person name="Kang H."/>
            <person name="Li M."/>
            <person name="Liang H."/>
            <person name="Ren X."/>
            <person name="Shi Z."/>
            <person name="Wen M."/>
            <person name="Jian M."/>
            <person name="Yang H."/>
            <person name="Zhang G."/>
            <person name="Yang Z."/>
            <person name="Chen R."/>
            <person name="Liu S."/>
            <person name="Li J."/>
            <person name="Ma L."/>
            <person name="Liu H."/>
            <person name="Zhou Y."/>
            <person name="Zhao J."/>
            <person name="Fang X."/>
            <person name="Li G."/>
            <person name="Fang L."/>
            <person name="Li Y."/>
            <person name="Liu D."/>
            <person name="Zheng H."/>
            <person name="Zhang Y."/>
            <person name="Qin N."/>
            <person name="Li Z."/>
            <person name="Yang G."/>
            <person name="Yang S."/>
            <person name="Bolund L."/>
            <person name="Kristiansen K."/>
            <person name="Zheng H."/>
            <person name="Li S."/>
            <person name="Zhang X."/>
            <person name="Yang H."/>
            <person name="Wang J."/>
            <person name="Sun R."/>
            <person name="Zhang B."/>
            <person name="Jiang S."/>
            <person name="Wang J."/>
            <person name="Du Y."/>
            <person name="Li S."/>
        </authorList>
    </citation>
    <scope>NUCLEOTIDE SEQUENCE [LARGE SCALE GENOMIC DNA]</scope>
    <source>
        <strain evidence="11">cv. 9930</strain>
    </source>
</reference>
<evidence type="ECO:0000256" key="1">
    <source>
        <dbReference type="ARBA" id="ARBA00000966"/>
    </source>
</evidence>
<accession>A0A0A0LV18</accession>
<evidence type="ECO:0000256" key="8">
    <source>
        <dbReference type="ARBA" id="ARBA00023326"/>
    </source>
</evidence>
<dbReference type="Gene3D" id="1.50.10.10">
    <property type="match status" value="1"/>
</dbReference>
<evidence type="ECO:0000256" key="2">
    <source>
        <dbReference type="ARBA" id="ARBA00007072"/>
    </source>
</evidence>
<keyword evidence="5" id="KW-0136">Cellulose degradation</keyword>
<dbReference type="SUPFAM" id="SSF48208">
    <property type="entry name" value="Six-hairpin glycosidases"/>
    <property type="match status" value="1"/>
</dbReference>
<dbReference type="Proteomes" id="UP000029981">
    <property type="component" value="Chromosome 1"/>
</dbReference>
<keyword evidence="4" id="KW-0378">Hydrolase</keyword>
<evidence type="ECO:0000259" key="9">
    <source>
        <dbReference type="Pfam" id="PF00759"/>
    </source>
</evidence>
<protein>
    <recommendedName>
        <fullName evidence="3">cellulase</fullName>
        <ecNumber evidence="3">3.2.1.4</ecNumber>
    </recommendedName>
</protein>
<reference evidence="10 11" key="2">
    <citation type="journal article" date="2009" name="PLoS ONE">
        <title>An integrated genetic and cytogenetic map of the cucumber genome.</title>
        <authorList>
            <person name="Ren Y."/>
            <person name="Zhang Z."/>
            <person name="Liu J."/>
            <person name="Staub J.E."/>
            <person name="Han Y."/>
            <person name="Cheng Z."/>
            <person name="Li X."/>
            <person name="Lu J."/>
            <person name="Miao H."/>
            <person name="Kang H."/>
            <person name="Xie B."/>
            <person name="Gu X."/>
            <person name="Wang X."/>
            <person name="Du Y."/>
            <person name="Jin W."/>
            <person name="Huang S."/>
        </authorList>
    </citation>
    <scope>NUCLEOTIDE SEQUENCE [LARGE SCALE GENOMIC DNA]</scope>
    <source>
        <strain evidence="11">cv. 9930</strain>
    </source>
</reference>
<dbReference type="InterPro" id="IPR001701">
    <property type="entry name" value="Glyco_hydro_9"/>
</dbReference>
<evidence type="ECO:0000256" key="5">
    <source>
        <dbReference type="ARBA" id="ARBA00023001"/>
    </source>
</evidence>
<dbReference type="Pfam" id="PF00759">
    <property type="entry name" value="Glyco_hydro_9"/>
    <property type="match status" value="1"/>
</dbReference>
<keyword evidence="6" id="KW-0119">Carbohydrate metabolism</keyword>
<name>A0A0A0LV18_CUCSA</name>
<dbReference type="STRING" id="3659.A0A0A0LV18"/>
<dbReference type="InterPro" id="IPR008928">
    <property type="entry name" value="6-hairpin_glycosidase_sf"/>
</dbReference>
<reference evidence="10 11" key="4">
    <citation type="journal article" date="2011" name="BMC Genomics">
        <title>RNA-Seq improves annotation of protein-coding genes in the cucumber genome.</title>
        <authorList>
            <person name="Li Z."/>
            <person name="Zhang Z."/>
            <person name="Yan P."/>
            <person name="Huang S."/>
            <person name="Fei Z."/>
            <person name="Lin K."/>
        </authorList>
    </citation>
    <scope>NUCLEOTIDE SEQUENCE [LARGE SCALE GENOMIC DNA]</scope>
    <source>
        <strain evidence="11">cv. 9930</strain>
    </source>
</reference>
<comment type="catalytic activity">
    <reaction evidence="1">
        <text>Endohydrolysis of (1-&gt;4)-beta-D-glucosidic linkages in cellulose, lichenin and cereal beta-D-glucans.</text>
        <dbReference type="EC" id="3.2.1.4"/>
    </reaction>
</comment>
<evidence type="ECO:0000256" key="6">
    <source>
        <dbReference type="ARBA" id="ARBA00023277"/>
    </source>
</evidence>
<dbReference type="GO" id="GO:0030245">
    <property type="term" value="P:cellulose catabolic process"/>
    <property type="evidence" value="ECO:0007669"/>
    <property type="project" value="UniProtKB-KW"/>
</dbReference>